<dbReference type="Pfam" id="PF04367">
    <property type="entry name" value="DUF502"/>
    <property type="match status" value="1"/>
</dbReference>
<evidence type="ECO:0000256" key="1">
    <source>
        <dbReference type="SAM" id="Phobius"/>
    </source>
</evidence>
<dbReference type="AlphaFoldDB" id="A0A0W0ZHA0"/>
<dbReference type="PANTHER" id="PTHR31876:SF26">
    <property type="entry name" value="PROTEIN LIKE COV 2"/>
    <property type="match status" value="1"/>
</dbReference>
<organism evidence="2 3">
    <name type="scientific">Legionella steelei</name>
    <dbReference type="NCBI Taxonomy" id="947033"/>
    <lineage>
        <taxon>Bacteria</taxon>
        <taxon>Pseudomonadati</taxon>
        <taxon>Pseudomonadota</taxon>
        <taxon>Gammaproteobacteria</taxon>
        <taxon>Legionellales</taxon>
        <taxon>Legionellaceae</taxon>
        <taxon>Legionella</taxon>
    </lineage>
</organism>
<evidence type="ECO:0000313" key="3">
    <source>
        <dbReference type="Proteomes" id="UP000054926"/>
    </source>
</evidence>
<keyword evidence="1" id="KW-0472">Membrane</keyword>
<feature type="transmembrane region" description="Helical" evidence="1">
    <location>
        <begin position="51"/>
        <end position="74"/>
    </location>
</feature>
<evidence type="ECO:0000313" key="2">
    <source>
        <dbReference type="EMBL" id="KTD68179.1"/>
    </source>
</evidence>
<reference evidence="2 3" key="1">
    <citation type="submission" date="2015-11" db="EMBL/GenBank/DDBJ databases">
        <title>Genomic analysis of 38 Legionella species identifies large and diverse effector repertoires.</title>
        <authorList>
            <person name="Burstein D."/>
            <person name="Amaro F."/>
            <person name="Zusman T."/>
            <person name="Lifshitz Z."/>
            <person name="Cohen O."/>
            <person name="Gilbert J.A."/>
            <person name="Pupko T."/>
            <person name="Shuman H.A."/>
            <person name="Segal G."/>
        </authorList>
    </citation>
    <scope>NUCLEOTIDE SEQUENCE [LARGE SCALE GENOMIC DNA]</scope>
    <source>
        <strain evidence="2 3">IMVS3376</strain>
    </source>
</reference>
<accession>A0A0W0ZHA0</accession>
<dbReference type="PATRIC" id="fig|947033.5.peg.1423"/>
<name>A0A0W0ZHA0_9GAMM</name>
<dbReference type="STRING" id="947033.Lste_1337"/>
<dbReference type="OrthoDB" id="9780267at2"/>
<dbReference type="PANTHER" id="PTHR31876">
    <property type="entry name" value="COV-LIKE PROTEIN 1"/>
    <property type="match status" value="1"/>
</dbReference>
<gene>
    <name evidence="2" type="ORF">Lste_1337</name>
</gene>
<dbReference type="EMBL" id="LNYY01000019">
    <property type="protein sequence ID" value="KTD68179.1"/>
    <property type="molecule type" value="Genomic_DNA"/>
</dbReference>
<sequence length="209" mass="23115">MKTMSLRSYLLTGLVVWLPILITIGVLRFIIDLLDNTLALIPKAYQPEQLIGHYIPGLGVVLSLIILLVTGIIATNYFGQRLVAWGESILSKIPLVRSIYKTVKQVINALMSTNSEAFRKVVLIEYPRKGLWTIAFQTGTANSGINNKTKEELISVFVPTTPNPTSGFLMMLPRNDVIELDMSIDEALKFIISLGVMPPMSEVALANNL</sequence>
<keyword evidence="1" id="KW-1133">Transmembrane helix</keyword>
<dbReference type="InterPro" id="IPR007462">
    <property type="entry name" value="COV1-like"/>
</dbReference>
<keyword evidence="1 2" id="KW-0812">Transmembrane</keyword>
<protein>
    <submittedName>
        <fullName evidence="2">Transmembrane protein</fullName>
    </submittedName>
</protein>
<comment type="caution">
    <text evidence="2">The sequence shown here is derived from an EMBL/GenBank/DDBJ whole genome shotgun (WGS) entry which is preliminary data.</text>
</comment>
<dbReference type="RefSeq" id="WP_058510294.1">
    <property type="nucleotide sequence ID" value="NZ_DAIOMV010000001.1"/>
</dbReference>
<keyword evidence="3" id="KW-1185">Reference proteome</keyword>
<dbReference type="Proteomes" id="UP000054926">
    <property type="component" value="Unassembled WGS sequence"/>
</dbReference>
<proteinExistence type="predicted"/>
<feature type="transmembrane region" description="Helical" evidence="1">
    <location>
        <begin position="9"/>
        <end position="31"/>
    </location>
</feature>